<dbReference type="GO" id="GO:0009507">
    <property type="term" value="C:chloroplast"/>
    <property type="evidence" value="ECO:0007669"/>
    <property type="project" value="UniProtKB-SubCell"/>
</dbReference>
<sequence>MHGGELRAQDIDTVEQREVDSGPKDESGSAAPDTSKQAGFQWRRQWYPVAVMRDLEARDPRMPYPVQLMGEGLVVWKDPKDGGWKAFADRCPHRWAPLSEGRVDQESGRLQCIYHGWEFEGDGKCGSIPQATPGSRETAQNSKRACATAIPTKVVEGKLWLWPDPSPEGVKESETVPPATVPGLDFGSGDFGGNWYCRKLAYGFDTLIENLADPAHVPFAHHGVMGSRAMGTPMAIEMDKEAGSGEDEFVTKRTGYAGSNVMRVGFKAPGLIYYESDYTETLGTTVKRLAPLFRAIYWFMIKLKIDKRISMKDEDRKERSDRLLSYFVGYAVPTSPGKCMIFTRTARNFFLQHPVIPRRFRNSIAKEHLGQHLVLDGDSPALHIQERLLADAGERGVERPEKTYYMPTASDVPVRFFRKWYHSRGGAGPPWAKGVDPADLGPILPREEVLDRMDAHTKDCSACSKAFRVSGAVKRLSAGSTLVLLGAAAAVPRGLLPVGLVGGALASAGLAVAMSKRQQQFVFLDYVHAERD</sequence>
<evidence type="ECO:0000313" key="16">
    <source>
        <dbReference type="EMBL" id="CBJ31116.1"/>
    </source>
</evidence>
<evidence type="ECO:0000256" key="2">
    <source>
        <dbReference type="ARBA" id="ARBA00004370"/>
    </source>
</evidence>
<dbReference type="GO" id="GO:0051537">
    <property type="term" value="F:2 iron, 2 sulfur cluster binding"/>
    <property type="evidence" value="ECO:0007669"/>
    <property type="project" value="UniProtKB-KW"/>
</dbReference>
<keyword evidence="9" id="KW-1133">Transmembrane helix</keyword>
<organism evidence="16 17">
    <name type="scientific">Ectocarpus siliculosus</name>
    <name type="common">Brown alga</name>
    <name type="synonym">Conferva siliculosa</name>
    <dbReference type="NCBI Taxonomy" id="2880"/>
    <lineage>
        <taxon>Eukaryota</taxon>
        <taxon>Sar</taxon>
        <taxon>Stramenopiles</taxon>
        <taxon>Ochrophyta</taxon>
        <taxon>PX clade</taxon>
        <taxon>Phaeophyceae</taxon>
        <taxon>Ectocarpales</taxon>
        <taxon>Ectocarpaceae</taxon>
        <taxon>Ectocarpus</taxon>
    </lineage>
</organism>
<feature type="region of interest" description="Disordered" evidence="14">
    <location>
        <begin position="1"/>
        <end position="39"/>
    </location>
</feature>
<dbReference type="InterPro" id="IPR050584">
    <property type="entry name" value="Cholesterol_7-desaturase"/>
</dbReference>
<dbReference type="Pfam" id="PF00355">
    <property type="entry name" value="Rieske"/>
    <property type="match status" value="1"/>
</dbReference>
<dbReference type="PANTHER" id="PTHR21266">
    <property type="entry name" value="IRON-SULFUR DOMAIN CONTAINING PROTEIN"/>
    <property type="match status" value="1"/>
</dbReference>
<keyword evidence="17" id="KW-1185">Reference proteome</keyword>
<accession>D7FSH5</accession>
<keyword evidence="13" id="KW-0472">Membrane</keyword>
<dbReference type="InterPro" id="IPR013626">
    <property type="entry name" value="PaO"/>
</dbReference>
<dbReference type="GO" id="GO:0046872">
    <property type="term" value="F:metal ion binding"/>
    <property type="evidence" value="ECO:0007669"/>
    <property type="project" value="UniProtKB-KW"/>
</dbReference>
<keyword evidence="3" id="KW-0150">Chloroplast</keyword>
<feature type="domain" description="Rieske" evidence="15">
    <location>
        <begin position="46"/>
        <end position="161"/>
    </location>
</feature>
<feature type="compositionally biased region" description="Basic and acidic residues" evidence="14">
    <location>
        <begin position="1"/>
        <end position="27"/>
    </location>
</feature>
<evidence type="ECO:0000256" key="7">
    <source>
        <dbReference type="ARBA" id="ARBA00022723"/>
    </source>
</evidence>
<dbReference type="SUPFAM" id="SSF55961">
    <property type="entry name" value="Bet v1-like"/>
    <property type="match status" value="1"/>
</dbReference>
<proteinExistence type="predicted"/>
<dbReference type="Proteomes" id="UP000002630">
    <property type="component" value="Unassembled WGS sequence"/>
</dbReference>
<evidence type="ECO:0000256" key="11">
    <source>
        <dbReference type="ARBA" id="ARBA00023004"/>
    </source>
</evidence>
<dbReference type="EMBL" id="FN649760">
    <property type="protein sequence ID" value="CBJ31116.1"/>
    <property type="molecule type" value="Genomic_DNA"/>
</dbReference>
<evidence type="ECO:0000259" key="15">
    <source>
        <dbReference type="PROSITE" id="PS51296"/>
    </source>
</evidence>
<evidence type="ECO:0000256" key="4">
    <source>
        <dbReference type="ARBA" id="ARBA00022640"/>
    </source>
</evidence>
<evidence type="ECO:0000256" key="12">
    <source>
        <dbReference type="ARBA" id="ARBA00023014"/>
    </source>
</evidence>
<keyword evidence="4" id="KW-0934">Plastid</keyword>
<dbReference type="Pfam" id="PF08417">
    <property type="entry name" value="PaO"/>
    <property type="match status" value="1"/>
</dbReference>
<evidence type="ECO:0000313" key="17">
    <source>
        <dbReference type="Proteomes" id="UP000002630"/>
    </source>
</evidence>
<keyword evidence="7" id="KW-0479">Metal-binding</keyword>
<reference evidence="16 17" key="1">
    <citation type="journal article" date="2010" name="Nature">
        <title>The Ectocarpus genome and the independent evolution of multicellularity in brown algae.</title>
        <authorList>
            <person name="Cock J.M."/>
            <person name="Sterck L."/>
            <person name="Rouze P."/>
            <person name="Scornet D."/>
            <person name="Allen A.E."/>
            <person name="Amoutzias G."/>
            <person name="Anthouard V."/>
            <person name="Artiguenave F."/>
            <person name="Aury J.M."/>
            <person name="Badger J.H."/>
            <person name="Beszteri B."/>
            <person name="Billiau K."/>
            <person name="Bonnet E."/>
            <person name="Bothwell J.H."/>
            <person name="Bowler C."/>
            <person name="Boyen C."/>
            <person name="Brownlee C."/>
            <person name="Carrano C.J."/>
            <person name="Charrier B."/>
            <person name="Cho G.Y."/>
            <person name="Coelho S.M."/>
            <person name="Collen J."/>
            <person name="Corre E."/>
            <person name="Da Silva C."/>
            <person name="Delage L."/>
            <person name="Delaroque N."/>
            <person name="Dittami S.M."/>
            <person name="Doulbeau S."/>
            <person name="Elias M."/>
            <person name="Farnham G."/>
            <person name="Gachon C.M."/>
            <person name="Gschloessl B."/>
            <person name="Heesch S."/>
            <person name="Jabbari K."/>
            <person name="Jubin C."/>
            <person name="Kawai H."/>
            <person name="Kimura K."/>
            <person name="Kloareg B."/>
            <person name="Kupper F.C."/>
            <person name="Lang D."/>
            <person name="Le Bail A."/>
            <person name="Leblanc C."/>
            <person name="Lerouge P."/>
            <person name="Lohr M."/>
            <person name="Lopez P.J."/>
            <person name="Martens C."/>
            <person name="Maumus F."/>
            <person name="Michel G."/>
            <person name="Miranda-Saavedra D."/>
            <person name="Morales J."/>
            <person name="Moreau H."/>
            <person name="Motomura T."/>
            <person name="Nagasato C."/>
            <person name="Napoli C.A."/>
            <person name="Nelson D.R."/>
            <person name="Nyvall-Collen P."/>
            <person name="Peters A.F."/>
            <person name="Pommier C."/>
            <person name="Potin P."/>
            <person name="Poulain J."/>
            <person name="Quesneville H."/>
            <person name="Read B."/>
            <person name="Rensing S.A."/>
            <person name="Ritter A."/>
            <person name="Rousvoal S."/>
            <person name="Samanta M."/>
            <person name="Samson G."/>
            <person name="Schroeder D.C."/>
            <person name="Segurens B."/>
            <person name="Strittmatter M."/>
            <person name="Tonon T."/>
            <person name="Tregear J.W."/>
            <person name="Valentin K."/>
            <person name="von Dassow P."/>
            <person name="Yamagishi T."/>
            <person name="Van de Peer Y."/>
            <person name="Wincker P."/>
        </authorList>
    </citation>
    <scope>NUCLEOTIDE SEQUENCE [LARGE SCALE GENOMIC DNA]</scope>
    <source>
        <strain evidence="17">Ec32 / CCAP1310/4</strain>
    </source>
</reference>
<evidence type="ECO:0000256" key="3">
    <source>
        <dbReference type="ARBA" id="ARBA00022528"/>
    </source>
</evidence>
<keyword evidence="11" id="KW-0408">Iron</keyword>
<keyword evidence="10" id="KW-0560">Oxidoreductase</keyword>
<dbReference type="eggNOG" id="ENOG502QQ8U">
    <property type="taxonomic scope" value="Eukaryota"/>
</dbReference>
<keyword evidence="8" id="KW-0809">Transit peptide</keyword>
<dbReference type="InParanoid" id="D7FSH5"/>
<evidence type="ECO:0000256" key="13">
    <source>
        <dbReference type="ARBA" id="ARBA00023136"/>
    </source>
</evidence>
<dbReference type="OrthoDB" id="426882at2759"/>
<evidence type="ECO:0000256" key="14">
    <source>
        <dbReference type="SAM" id="MobiDB-lite"/>
    </source>
</evidence>
<dbReference type="InterPro" id="IPR017941">
    <property type="entry name" value="Rieske_2Fe-2S"/>
</dbReference>
<keyword evidence="5" id="KW-0812">Transmembrane</keyword>
<dbReference type="PANTHER" id="PTHR21266:SF32">
    <property type="entry name" value="CHOLESTEROL 7-DESATURASE NVD"/>
    <property type="match status" value="1"/>
</dbReference>
<comment type="subcellular location">
    <subcellularLocation>
        <location evidence="2">Membrane</location>
    </subcellularLocation>
    <subcellularLocation>
        <location evidence="1">Plastid</location>
        <location evidence="1">Chloroplast</location>
    </subcellularLocation>
</comment>
<dbReference type="STRING" id="2880.D7FSH5"/>
<name>D7FSH5_ECTSI</name>
<evidence type="ECO:0000256" key="1">
    <source>
        <dbReference type="ARBA" id="ARBA00004229"/>
    </source>
</evidence>
<evidence type="ECO:0000256" key="5">
    <source>
        <dbReference type="ARBA" id="ARBA00022692"/>
    </source>
</evidence>
<evidence type="ECO:0000256" key="10">
    <source>
        <dbReference type="ARBA" id="ARBA00023002"/>
    </source>
</evidence>
<dbReference type="InterPro" id="IPR036922">
    <property type="entry name" value="Rieske_2Fe-2S_sf"/>
</dbReference>
<dbReference type="PROSITE" id="PS51296">
    <property type="entry name" value="RIESKE"/>
    <property type="match status" value="1"/>
</dbReference>
<dbReference type="Gene3D" id="2.102.10.10">
    <property type="entry name" value="Rieske [2Fe-2S] iron-sulphur domain"/>
    <property type="match status" value="1"/>
</dbReference>
<keyword evidence="12" id="KW-0411">Iron-sulfur</keyword>
<evidence type="ECO:0000256" key="6">
    <source>
        <dbReference type="ARBA" id="ARBA00022714"/>
    </source>
</evidence>
<dbReference type="GO" id="GO:0010277">
    <property type="term" value="F:chlorophyllide a oxygenase activity"/>
    <property type="evidence" value="ECO:0007669"/>
    <property type="project" value="InterPro"/>
</dbReference>
<dbReference type="Gene3D" id="3.90.380.10">
    <property type="entry name" value="Naphthalene 1,2-dioxygenase Alpha Subunit, Chain A, domain 1"/>
    <property type="match status" value="1"/>
</dbReference>
<evidence type="ECO:0000256" key="8">
    <source>
        <dbReference type="ARBA" id="ARBA00022946"/>
    </source>
</evidence>
<dbReference type="SUPFAM" id="SSF50022">
    <property type="entry name" value="ISP domain"/>
    <property type="match status" value="1"/>
</dbReference>
<dbReference type="AlphaFoldDB" id="D7FSH5"/>
<dbReference type="GO" id="GO:0016020">
    <property type="term" value="C:membrane"/>
    <property type="evidence" value="ECO:0007669"/>
    <property type="project" value="UniProtKB-SubCell"/>
</dbReference>
<keyword evidence="6" id="KW-0001">2Fe-2S</keyword>
<gene>
    <name evidence="16" type="primary">PAO2</name>
    <name evidence="16" type="ORF">Esi_0234_0006</name>
</gene>
<evidence type="ECO:0000256" key="9">
    <source>
        <dbReference type="ARBA" id="ARBA00022989"/>
    </source>
</evidence>
<protein>
    <submittedName>
        <fullName evidence="16">Pheophorbide a oxygenase, putative chloroplast</fullName>
    </submittedName>
</protein>